<proteinExistence type="predicted"/>
<dbReference type="EMBL" id="LS423452">
    <property type="protein sequence ID" value="SPS07002.1"/>
    <property type="molecule type" value="Genomic_DNA"/>
</dbReference>
<dbReference type="AlphaFoldDB" id="A0A2X0RA61"/>
<protein>
    <submittedName>
        <fullName evidence="1">Transposase</fullName>
    </submittedName>
</protein>
<evidence type="ECO:0000313" key="1">
    <source>
        <dbReference type="EMBL" id="SPS07002.1"/>
    </source>
</evidence>
<organism evidence="1">
    <name type="scientific">Candidatus Nitrotoga fabula</name>
    <dbReference type="NCBI Taxonomy" id="2182327"/>
    <lineage>
        <taxon>Bacteria</taxon>
        <taxon>Pseudomonadati</taxon>
        <taxon>Pseudomonadota</taxon>
        <taxon>Betaproteobacteria</taxon>
        <taxon>Nitrosomonadales</taxon>
        <taxon>Gallionellaceae</taxon>
        <taxon>Candidatus Nitrotoga</taxon>
    </lineage>
</organism>
<reference evidence="1" key="1">
    <citation type="submission" date="2018-05" db="EMBL/GenBank/DDBJ databases">
        <authorList>
            <person name="Lanie J.A."/>
            <person name="Ng W.-L."/>
            <person name="Kazmierczak K.M."/>
            <person name="Andrzejewski T.M."/>
            <person name="Davidsen T.M."/>
            <person name="Wayne K.J."/>
            <person name="Tettelin H."/>
            <person name="Glass J.I."/>
            <person name="Rusch D."/>
            <person name="Podicherti R."/>
            <person name="Tsui H.-C.T."/>
            <person name="Winkler M.E."/>
        </authorList>
    </citation>
    <scope>NUCLEOTIDE SEQUENCE</scope>
    <source>
        <strain evidence="1">KNB</strain>
    </source>
</reference>
<gene>
    <name evidence="1" type="ORF">NITFAB_2600</name>
</gene>
<name>A0A2X0RA61_9PROT</name>
<accession>A0A2X0RA61</accession>
<sequence length="52" mass="6127">MNAHVERISGGLQQEFVAYHEELLFTDIDRFNDKLLDFLVWFNPERPITASC</sequence>